<feature type="active site" description="Proton acceptor" evidence="1">
    <location>
        <position position="198"/>
    </location>
</feature>
<name>A0A2H5Y3P9_9CHLR</name>
<keyword evidence="2 3" id="KW-0663">Pyridoxal phosphate</keyword>
<dbReference type="EC" id="2.6.1.106" evidence="4"/>
<sequence>MLSARLADRIIPAAPSATVKIPMARPLFDEATRQALLEVLDSGRLAQGLRVLEFEERFAEWAEVPFAIAVSNGTAALLLALMALEIGPGDEVITTPFTFAATSNVILFLGARPVFADIQPSTLNLDPGEVERRITSRTRAIVLVHLYGNPCDMDVFTELAARHGLALIEDAAHAPGALYRGRPVGSFGIGCFSFYATKNITTGEGGMITTHDPQLARRLRMLRDHGQSAKYVHEILGLNFRMTELQAVLGIGQLLHIEAWNARRRAIAAFYDQHLRGVNPVETTPNSTPVYHLYTVRLPQGLRDAVRERLREAGVETGIHYPVPVYRQPLYQRLGYNDSLPVAEAAAREVLSLPIHPALQDEEVRYVVEAVNAAIEDLSGG</sequence>
<evidence type="ECO:0000256" key="1">
    <source>
        <dbReference type="PIRSR" id="PIRSR000390-1"/>
    </source>
</evidence>
<dbReference type="PIRSF" id="PIRSF000390">
    <property type="entry name" value="PLP_StrS"/>
    <property type="match status" value="1"/>
</dbReference>
<accession>A0A2H5Y3P9</accession>
<proteinExistence type="inferred from homology"/>
<evidence type="ECO:0000256" key="2">
    <source>
        <dbReference type="PIRSR" id="PIRSR000390-2"/>
    </source>
</evidence>
<dbReference type="CDD" id="cd00616">
    <property type="entry name" value="AHBA_syn"/>
    <property type="match status" value="1"/>
</dbReference>
<dbReference type="GO" id="GO:0030170">
    <property type="term" value="F:pyridoxal phosphate binding"/>
    <property type="evidence" value="ECO:0007669"/>
    <property type="project" value="TreeGrafter"/>
</dbReference>
<dbReference type="InterPro" id="IPR000653">
    <property type="entry name" value="DegT/StrS_aminotransferase"/>
</dbReference>
<comment type="similarity">
    <text evidence="3">Belongs to the DegT/DnrJ/EryC1 family.</text>
</comment>
<reference evidence="5" key="1">
    <citation type="submission" date="2017-09" db="EMBL/GenBank/DDBJ databases">
        <title>Metaegenomics of thermophilic ammonia-oxidizing enrichment culture.</title>
        <authorList>
            <person name="Kato S."/>
            <person name="Suzuki K."/>
        </authorList>
    </citation>
    <scope>NUCLEOTIDE SEQUENCE [LARGE SCALE GENOMIC DNA]</scope>
</reference>
<organism evidence="4 5">
    <name type="scientific">Candidatus Thermoflexus japonica</name>
    <dbReference type="NCBI Taxonomy" id="2035417"/>
    <lineage>
        <taxon>Bacteria</taxon>
        <taxon>Bacillati</taxon>
        <taxon>Chloroflexota</taxon>
        <taxon>Thermoflexia</taxon>
        <taxon>Thermoflexales</taxon>
        <taxon>Thermoflexaceae</taxon>
        <taxon>Thermoflexus</taxon>
    </lineage>
</organism>
<dbReference type="GO" id="GO:0008483">
    <property type="term" value="F:transaminase activity"/>
    <property type="evidence" value="ECO:0007669"/>
    <property type="project" value="UniProtKB-KW"/>
</dbReference>
<dbReference type="InterPro" id="IPR015424">
    <property type="entry name" value="PyrdxlP-dep_Trfase"/>
</dbReference>
<dbReference type="PANTHER" id="PTHR30244">
    <property type="entry name" value="TRANSAMINASE"/>
    <property type="match status" value="1"/>
</dbReference>
<evidence type="ECO:0000313" key="4">
    <source>
        <dbReference type="EMBL" id="GBD07968.1"/>
    </source>
</evidence>
<dbReference type="GO" id="GO:0000271">
    <property type="term" value="P:polysaccharide biosynthetic process"/>
    <property type="evidence" value="ECO:0007669"/>
    <property type="project" value="TreeGrafter"/>
</dbReference>
<keyword evidence="4" id="KW-0808">Transferase</keyword>
<dbReference type="Pfam" id="PF01041">
    <property type="entry name" value="DegT_DnrJ_EryC1"/>
    <property type="match status" value="1"/>
</dbReference>
<dbReference type="EMBL" id="BEHY01000002">
    <property type="protein sequence ID" value="GBD07968.1"/>
    <property type="molecule type" value="Genomic_DNA"/>
</dbReference>
<dbReference type="AlphaFoldDB" id="A0A2H5Y3P9"/>
<comment type="caution">
    <text evidence="4">The sequence shown here is derived from an EMBL/GenBank/DDBJ whole genome shotgun (WGS) entry which is preliminary data.</text>
</comment>
<dbReference type="Proteomes" id="UP000236642">
    <property type="component" value="Unassembled WGS sequence"/>
</dbReference>
<protein>
    <submittedName>
        <fullName evidence="4">dTDP-3-amino-3,4,6-trideoxy-alpha-D-glucose transaminase</fullName>
        <ecNumber evidence="4">2.6.1.106</ecNumber>
    </submittedName>
</protein>
<dbReference type="Gene3D" id="3.90.1150.10">
    <property type="entry name" value="Aspartate Aminotransferase, domain 1"/>
    <property type="match status" value="1"/>
</dbReference>
<feature type="modified residue" description="N6-(pyridoxal phosphate)lysine" evidence="2">
    <location>
        <position position="198"/>
    </location>
</feature>
<dbReference type="SUPFAM" id="SSF53383">
    <property type="entry name" value="PLP-dependent transferases"/>
    <property type="match status" value="1"/>
</dbReference>
<dbReference type="InterPro" id="IPR015422">
    <property type="entry name" value="PyrdxlP-dep_Trfase_small"/>
</dbReference>
<dbReference type="PANTHER" id="PTHR30244:SF34">
    <property type="entry name" value="DTDP-4-AMINO-4,6-DIDEOXYGALACTOSE TRANSAMINASE"/>
    <property type="match status" value="1"/>
</dbReference>
<evidence type="ECO:0000256" key="3">
    <source>
        <dbReference type="RuleBase" id="RU004508"/>
    </source>
</evidence>
<gene>
    <name evidence="4" type="primary">desV</name>
    <name evidence="4" type="ORF">HRbin22_00194</name>
</gene>
<evidence type="ECO:0000313" key="5">
    <source>
        <dbReference type="Proteomes" id="UP000236642"/>
    </source>
</evidence>
<dbReference type="InterPro" id="IPR015421">
    <property type="entry name" value="PyrdxlP-dep_Trfase_major"/>
</dbReference>
<dbReference type="Gene3D" id="3.40.640.10">
    <property type="entry name" value="Type I PLP-dependent aspartate aminotransferase-like (Major domain)"/>
    <property type="match status" value="1"/>
</dbReference>
<keyword evidence="4" id="KW-0032">Aminotransferase</keyword>